<organism evidence="2 3">
    <name type="scientific">Candidatus Viadribacter manganicus</name>
    <dbReference type="NCBI Taxonomy" id="1759059"/>
    <lineage>
        <taxon>Bacteria</taxon>
        <taxon>Pseudomonadati</taxon>
        <taxon>Pseudomonadota</taxon>
        <taxon>Alphaproteobacteria</taxon>
        <taxon>Hyphomonadales</taxon>
        <taxon>Hyphomonadaceae</taxon>
        <taxon>Candidatus Viadribacter</taxon>
    </lineage>
</organism>
<proteinExistence type="predicted"/>
<evidence type="ECO:0000256" key="1">
    <source>
        <dbReference type="ARBA" id="ARBA00023115"/>
    </source>
</evidence>
<dbReference type="InParanoid" id="A0A1B1AFK9"/>
<reference evidence="2 3" key="1">
    <citation type="submission" date="2015-11" db="EMBL/GenBank/DDBJ databases">
        <title>Whole-Genome Sequence of Candidatus Oderbacter manganicum from the National Park Lower Oder Valley, Germany.</title>
        <authorList>
            <person name="Braun B."/>
            <person name="Liere K."/>
            <person name="Szewzyk U."/>
        </authorList>
    </citation>
    <scope>NUCLEOTIDE SEQUENCE [LARGE SCALE GENOMIC DNA]</scope>
    <source>
        <strain evidence="2 3">OTSz_A_272</strain>
    </source>
</reference>
<keyword evidence="3" id="KW-1185">Reference proteome</keyword>
<dbReference type="AlphaFoldDB" id="A0A1B1AFK9"/>
<evidence type="ECO:0000313" key="2">
    <source>
        <dbReference type="EMBL" id="ANP45342.1"/>
    </source>
</evidence>
<dbReference type="Gene3D" id="3.40.50.150">
    <property type="entry name" value="Vaccinia Virus protein VP39"/>
    <property type="match status" value="1"/>
</dbReference>
<dbReference type="GO" id="GO:0006596">
    <property type="term" value="P:polyamine biosynthetic process"/>
    <property type="evidence" value="ECO:0007669"/>
    <property type="project" value="UniProtKB-KW"/>
</dbReference>
<dbReference type="SUPFAM" id="SSF53335">
    <property type="entry name" value="S-adenosyl-L-methionine-dependent methyltransferases"/>
    <property type="match status" value="1"/>
</dbReference>
<dbReference type="PANTHER" id="PTHR43317:SF1">
    <property type="entry name" value="THERMOSPERMINE SYNTHASE ACAULIS5"/>
    <property type="match status" value="1"/>
</dbReference>
<name>A0A1B1AFK9_9PROT</name>
<dbReference type="KEGG" id="cbot:ATE48_05145"/>
<evidence type="ECO:0000313" key="3">
    <source>
        <dbReference type="Proteomes" id="UP000092498"/>
    </source>
</evidence>
<dbReference type="PANTHER" id="PTHR43317">
    <property type="entry name" value="THERMOSPERMINE SYNTHASE ACAULIS5"/>
    <property type="match status" value="1"/>
</dbReference>
<dbReference type="Pfam" id="PF01564">
    <property type="entry name" value="Spermine_synth"/>
    <property type="match status" value="1"/>
</dbReference>
<keyword evidence="1" id="KW-0620">Polyamine biosynthesis</keyword>
<protein>
    <recommendedName>
        <fullName evidence="4">Methyltransferase domain-containing protein</fullName>
    </recommendedName>
</protein>
<evidence type="ECO:0008006" key="4">
    <source>
        <dbReference type="Google" id="ProtNLM"/>
    </source>
</evidence>
<dbReference type="CDD" id="cd02440">
    <property type="entry name" value="AdoMet_MTases"/>
    <property type="match status" value="1"/>
</dbReference>
<dbReference type="EMBL" id="CP013244">
    <property type="protein sequence ID" value="ANP45342.1"/>
    <property type="molecule type" value="Genomic_DNA"/>
</dbReference>
<accession>A0A1B1AFK9</accession>
<sequence length="245" mass="26274">MTRELTRRDGMFGPIRVLERQSDGARLYCINGSIQTLMLPDGVSAFGYVHAAKILAAHAHNVLIIGGGGGSLATMLARQGANVTVLDVDPAAEAIARDYFNLHESVHWLTTDPIAFVEDCTSTFDAVIIDACDSEGLVSPFNKPQIIANILAKACPSGSLIVNIVQEDGAPAWGGWMAAKLASIGFSVCLYRSEEGWEGNEILHVRARGPTDQLTATDLEQLPAEARTYLMSLRPHVSGRGRSGQ</sequence>
<gene>
    <name evidence="2" type="ORF">ATE48_05145</name>
</gene>
<dbReference type="RefSeq" id="WP_066768493.1">
    <property type="nucleotide sequence ID" value="NZ_CP013244.1"/>
</dbReference>
<dbReference type="InterPro" id="IPR029063">
    <property type="entry name" value="SAM-dependent_MTases_sf"/>
</dbReference>
<dbReference type="OrthoDB" id="8062132at2"/>
<dbReference type="STRING" id="1759059.ATE48_05145"/>
<dbReference type="Proteomes" id="UP000092498">
    <property type="component" value="Chromosome"/>
</dbReference>